<dbReference type="InterPro" id="IPR000572">
    <property type="entry name" value="OxRdtase_Mopterin-bd_dom"/>
</dbReference>
<accession>A0A1N7N8F0</accession>
<feature type="domain" description="Oxidoreductase molybdopterin-binding" evidence="2">
    <location>
        <begin position="75"/>
        <end position="151"/>
    </location>
</feature>
<dbReference type="Gene3D" id="3.90.420.10">
    <property type="entry name" value="Oxidoreductase, molybdopterin-binding domain"/>
    <property type="match status" value="1"/>
</dbReference>
<organism evidence="3 4">
    <name type="scientific">Roseivivax lentus</name>
    <dbReference type="NCBI Taxonomy" id="633194"/>
    <lineage>
        <taxon>Bacteria</taxon>
        <taxon>Pseudomonadati</taxon>
        <taxon>Pseudomonadota</taxon>
        <taxon>Alphaproteobacteria</taxon>
        <taxon>Rhodobacterales</taxon>
        <taxon>Roseobacteraceae</taxon>
        <taxon>Roseivivax</taxon>
    </lineage>
</organism>
<keyword evidence="4" id="KW-1185">Reference proteome</keyword>
<dbReference type="OrthoDB" id="9798763at2"/>
<evidence type="ECO:0000256" key="1">
    <source>
        <dbReference type="SAM" id="SignalP"/>
    </source>
</evidence>
<keyword evidence="1" id="KW-0732">Signal</keyword>
<dbReference type="InterPro" id="IPR036374">
    <property type="entry name" value="OxRdtase_Mopterin-bd_sf"/>
</dbReference>
<feature type="signal peptide" evidence="1">
    <location>
        <begin position="1"/>
        <end position="27"/>
    </location>
</feature>
<sequence length="174" mass="18788">MNSLARLILCIAALGLAAFWHPAPVAANDLPVPEGPVLLTVTGAIDTTNAEDAAHFDLDMLQAVGTETFETSTIWTEGTQSFTGVPLQALMARLGVDQGTIRATAINDYAIEIPLDDPTSQAAILAFAIDGSPISRRQKGPLWLVYPFDSGTQFRSEVIYARSIWQLDRIHVLP</sequence>
<dbReference type="Proteomes" id="UP000186684">
    <property type="component" value="Unassembled WGS sequence"/>
</dbReference>
<feature type="chain" id="PRO_5012433232" description="Oxidoreductase molybdopterin-binding domain-containing protein" evidence="1">
    <location>
        <begin position="28"/>
        <end position="174"/>
    </location>
</feature>
<dbReference type="AlphaFoldDB" id="A0A1N7N8F0"/>
<evidence type="ECO:0000259" key="2">
    <source>
        <dbReference type="Pfam" id="PF00174"/>
    </source>
</evidence>
<proteinExistence type="predicted"/>
<dbReference type="STRING" id="633194.SAMN05421759_10769"/>
<evidence type="ECO:0000313" key="4">
    <source>
        <dbReference type="Proteomes" id="UP000186684"/>
    </source>
</evidence>
<gene>
    <name evidence="3" type="ORF">SAMN05421759_10769</name>
</gene>
<dbReference type="SUPFAM" id="SSF56524">
    <property type="entry name" value="Oxidoreductase molybdopterin-binding domain"/>
    <property type="match status" value="1"/>
</dbReference>
<reference evidence="4" key="1">
    <citation type="submission" date="2017-01" db="EMBL/GenBank/DDBJ databases">
        <authorList>
            <person name="Varghese N."/>
            <person name="Submissions S."/>
        </authorList>
    </citation>
    <scope>NUCLEOTIDE SEQUENCE [LARGE SCALE GENOMIC DNA]</scope>
    <source>
        <strain evidence="4">DSM 29430</strain>
    </source>
</reference>
<dbReference type="Pfam" id="PF00174">
    <property type="entry name" value="Oxidored_molyb"/>
    <property type="match status" value="1"/>
</dbReference>
<dbReference type="RefSeq" id="WP_083950588.1">
    <property type="nucleotide sequence ID" value="NZ_FTOQ01000007.1"/>
</dbReference>
<name>A0A1N7N8F0_9RHOB</name>
<dbReference type="EMBL" id="FTOQ01000007">
    <property type="protein sequence ID" value="SIS94596.1"/>
    <property type="molecule type" value="Genomic_DNA"/>
</dbReference>
<protein>
    <recommendedName>
        <fullName evidence="2">Oxidoreductase molybdopterin-binding domain-containing protein</fullName>
    </recommendedName>
</protein>
<evidence type="ECO:0000313" key="3">
    <source>
        <dbReference type="EMBL" id="SIS94596.1"/>
    </source>
</evidence>